<evidence type="ECO:0000313" key="3">
    <source>
        <dbReference type="EMBL" id="CAF3609550.1"/>
    </source>
</evidence>
<protein>
    <recommendedName>
        <fullName evidence="1">Metalloenzyme domain-containing protein</fullName>
    </recommendedName>
</protein>
<dbReference type="PANTHER" id="PTHR31637">
    <property type="entry name" value="2,3-BISPHOSPHOGLYCERATE-INDEPENDENT PHOSPHOGLYCERATE MUTASE"/>
    <property type="match status" value="1"/>
</dbReference>
<dbReference type="EMBL" id="CAJOBA010001690">
    <property type="protein sequence ID" value="CAF3609550.1"/>
    <property type="molecule type" value="Genomic_DNA"/>
</dbReference>
<dbReference type="Proteomes" id="UP000677228">
    <property type="component" value="Unassembled WGS sequence"/>
</dbReference>
<evidence type="ECO:0000313" key="2">
    <source>
        <dbReference type="EMBL" id="CAF0825106.1"/>
    </source>
</evidence>
<dbReference type="AlphaFoldDB" id="A0A8S2D2Z2"/>
<name>A0A8S2D2Z2_9BILA</name>
<accession>A0A8S2D2Z2</accession>
<reference evidence="2" key="1">
    <citation type="submission" date="2021-02" db="EMBL/GenBank/DDBJ databases">
        <authorList>
            <person name="Nowell W R."/>
        </authorList>
    </citation>
    <scope>NUCLEOTIDE SEQUENCE</scope>
</reference>
<gene>
    <name evidence="2" type="ORF">OVA965_LOCUS5853</name>
    <name evidence="3" type="ORF">TMI583_LOCUS5850</name>
</gene>
<comment type="caution">
    <text evidence="2">The sequence shown here is derived from an EMBL/GenBank/DDBJ whole genome shotgun (WGS) entry which is preliminary data.</text>
</comment>
<dbReference type="InterPro" id="IPR006124">
    <property type="entry name" value="Metalloenzyme"/>
</dbReference>
<dbReference type="GO" id="GO:0030145">
    <property type="term" value="F:manganese ion binding"/>
    <property type="evidence" value="ECO:0007669"/>
    <property type="project" value="TreeGrafter"/>
</dbReference>
<organism evidence="2 4">
    <name type="scientific">Didymodactylos carnosus</name>
    <dbReference type="NCBI Taxonomy" id="1234261"/>
    <lineage>
        <taxon>Eukaryota</taxon>
        <taxon>Metazoa</taxon>
        <taxon>Spiralia</taxon>
        <taxon>Gnathifera</taxon>
        <taxon>Rotifera</taxon>
        <taxon>Eurotatoria</taxon>
        <taxon>Bdelloidea</taxon>
        <taxon>Philodinida</taxon>
        <taxon>Philodinidae</taxon>
        <taxon>Didymodactylos</taxon>
    </lineage>
</organism>
<dbReference type="GO" id="GO:0005829">
    <property type="term" value="C:cytosol"/>
    <property type="evidence" value="ECO:0007669"/>
    <property type="project" value="TreeGrafter"/>
</dbReference>
<evidence type="ECO:0000313" key="4">
    <source>
        <dbReference type="Proteomes" id="UP000677228"/>
    </source>
</evidence>
<dbReference type="Proteomes" id="UP000682733">
    <property type="component" value="Unassembled WGS sequence"/>
</dbReference>
<dbReference type="EMBL" id="CAJNOK010001690">
    <property type="protein sequence ID" value="CAF0825106.1"/>
    <property type="molecule type" value="Genomic_DNA"/>
</dbReference>
<dbReference type="InterPro" id="IPR005995">
    <property type="entry name" value="Pgm_bpd_ind"/>
</dbReference>
<dbReference type="Pfam" id="PF01676">
    <property type="entry name" value="Metalloenzyme"/>
    <property type="match status" value="1"/>
</dbReference>
<feature type="domain" description="Metalloenzyme" evidence="1">
    <location>
        <begin position="5"/>
        <end position="70"/>
    </location>
</feature>
<dbReference type="GO" id="GO:0004619">
    <property type="term" value="F:phosphoglycerate mutase activity"/>
    <property type="evidence" value="ECO:0007669"/>
    <property type="project" value="InterPro"/>
</dbReference>
<dbReference type="InterPro" id="IPR017850">
    <property type="entry name" value="Alkaline_phosphatase_core_sf"/>
</dbReference>
<dbReference type="Gene3D" id="3.40.720.10">
    <property type="entry name" value="Alkaline Phosphatase, subunit A"/>
    <property type="match status" value="1"/>
</dbReference>
<evidence type="ECO:0000259" key="1">
    <source>
        <dbReference type="Pfam" id="PF01676"/>
    </source>
</evidence>
<dbReference type="GO" id="GO:0006007">
    <property type="term" value="P:glucose catabolic process"/>
    <property type="evidence" value="ECO:0007669"/>
    <property type="project" value="InterPro"/>
</dbReference>
<proteinExistence type="predicted"/>
<sequence>MTRRKPLVLAILDGYGLLPAGSTNAICVTTSPRIAGFMQSYPTAILKAAGEAVGLPAGQIGNSEVGHLVIGAGRIVMTGLSLINHEVLTNQIFLNLSFSESIN</sequence>
<dbReference type="PANTHER" id="PTHR31637:SF0">
    <property type="entry name" value="2,3-BISPHOSPHOGLYCERATE-INDEPENDENT PHOSPHOGLYCERATE MUTASE"/>
    <property type="match status" value="1"/>
</dbReference>
<dbReference type="SUPFAM" id="SSF53649">
    <property type="entry name" value="Alkaline phosphatase-like"/>
    <property type="match status" value="1"/>
</dbReference>